<organism evidence="6">
    <name type="scientific">Lygus hesperus</name>
    <name type="common">Western plant bug</name>
    <dbReference type="NCBI Taxonomy" id="30085"/>
    <lineage>
        <taxon>Eukaryota</taxon>
        <taxon>Metazoa</taxon>
        <taxon>Ecdysozoa</taxon>
        <taxon>Arthropoda</taxon>
        <taxon>Hexapoda</taxon>
        <taxon>Insecta</taxon>
        <taxon>Pterygota</taxon>
        <taxon>Neoptera</taxon>
        <taxon>Paraneoptera</taxon>
        <taxon>Hemiptera</taxon>
        <taxon>Heteroptera</taxon>
        <taxon>Panheteroptera</taxon>
        <taxon>Cimicomorpha</taxon>
        <taxon>Miridae</taxon>
        <taxon>Mirini</taxon>
        <taxon>Lygus</taxon>
    </lineage>
</organism>
<dbReference type="GO" id="GO:0043525">
    <property type="term" value="P:positive regulation of neuron apoptotic process"/>
    <property type="evidence" value="ECO:0007669"/>
    <property type="project" value="TreeGrafter"/>
</dbReference>
<dbReference type="InterPro" id="IPR029030">
    <property type="entry name" value="Caspase-like_dom_sf"/>
</dbReference>
<feature type="domain" description="Caspase family p10" evidence="4">
    <location>
        <begin position="241"/>
        <end position="334"/>
    </location>
</feature>
<evidence type="ECO:0000313" key="6">
    <source>
        <dbReference type="EMBL" id="JAQ10786.1"/>
    </source>
</evidence>
<dbReference type="EMBL" id="GDHC01007843">
    <property type="protein sequence ID" value="JAQ10786.1"/>
    <property type="molecule type" value="Transcribed_RNA"/>
</dbReference>
<dbReference type="GO" id="GO:0006508">
    <property type="term" value="P:proteolysis"/>
    <property type="evidence" value="ECO:0007669"/>
    <property type="project" value="InterPro"/>
</dbReference>
<accession>A0A146LVS6</accession>
<dbReference type="PANTHER" id="PTHR10454">
    <property type="entry name" value="CASPASE"/>
    <property type="match status" value="1"/>
</dbReference>
<feature type="domain" description="Caspase family p20" evidence="5">
    <location>
        <begin position="58"/>
        <end position="204"/>
    </location>
</feature>
<protein>
    <submittedName>
        <fullName evidence="6">Caspase-1</fullName>
    </submittedName>
</protein>
<feature type="region of interest" description="Disordered" evidence="3">
    <location>
        <begin position="1"/>
        <end position="35"/>
    </location>
</feature>
<dbReference type="SUPFAM" id="SSF52129">
    <property type="entry name" value="Caspase-like"/>
    <property type="match status" value="1"/>
</dbReference>
<dbReference type="PROSITE" id="PS50208">
    <property type="entry name" value="CASPASE_P20"/>
    <property type="match status" value="1"/>
</dbReference>
<evidence type="ECO:0000256" key="3">
    <source>
        <dbReference type="SAM" id="MobiDB-lite"/>
    </source>
</evidence>
<dbReference type="InterPro" id="IPR001309">
    <property type="entry name" value="Pept_C14_p20"/>
</dbReference>
<evidence type="ECO:0000259" key="4">
    <source>
        <dbReference type="PROSITE" id="PS50207"/>
    </source>
</evidence>
<comment type="similarity">
    <text evidence="1 2">Belongs to the peptidase C14A family.</text>
</comment>
<evidence type="ECO:0000256" key="2">
    <source>
        <dbReference type="RuleBase" id="RU003971"/>
    </source>
</evidence>
<proteinExistence type="inferred from homology"/>
<dbReference type="PANTHER" id="PTHR10454:SF232">
    <property type="entry name" value="AT03047P-RELATED"/>
    <property type="match status" value="1"/>
</dbReference>
<dbReference type="AlphaFoldDB" id="A0A146LVS6"/>
<dbReference type="Pfam" id="PF00656">
    <property type="entry name" value="Peptidase_C14"/>
    <property type="match status" value="1"/>
</dbReference>
<dbReference type="SMART" id="SM00115">
    <property type="entry name" value="CASc"/>
    <property type="match status" value="1"/>
</dbReference>
<reference evidence="6" key="1">
    <citation type="journal article" date="2016" name="Gigascience">
        <title>De novo construction of an expanded transcriptome assembly for the western tarnished plant bug, Lygus hesperus.</title>
        <authorList>
            <person name="Tassone E.E."/>
            <person name="Geib S.M."/>
            <person name="Hall B."/>
            <person name="Fabrick J.A."/>
            <person name="Brent C.S."/>
            <person name="Hull J.J."/>
        </authorList>
    </citation>
    <scope>NUCLEOTIDE SEQUENCE</scope>
</reference>
<dbReference type="PROSITE" id="PS50207">
    <property type="entry name" value="CASPASE_P10"/>
    <property type="match status" value="1"/>
</dbReference>
<dbReference type="Gene3D" id="3.40.50.1460">
    <property type="match status" value="1"/>
</dbReference>
<dbReference type="GO" id="GO:0005737">
    <property type="term" value="C:cytoplasm"/>
    <property type="evidence" value="ECO:0007669"/>
    <property type="project" value="TreeGrafter"/>
</dbReference>
<sequence>MPNTLQKTEDDEDGPCLSTGSKRKPKKTMAEEEVDNLEPICEPVAKDETEYNMSHEGGRGYAIILFHTKFQNPEIYPERNFKTKTIYDTNEKTDEKTDAEHMIDVYRALGFRHIEVFENLERHQITRLVDKLLRPVSKIYNFDDKDCLSITISSYSDREASGRFQTYDESILFTDLWQSLSSDKIPSLGSKPKIFFYDCSRGSATDPGALLEKDDDKTPTSRTLAQQDEIDPKDMKLTYKKQYKLPRMADFFLAYSSAKGHRSYNEVQNSPFIEELKHVFIENQRKEDDQKDDLLSLMTVVTRQMATTYTDPLEGNKQCPSCTSTLIRKVYFRGNGALEDECTINFVTSDEFESYFRDKLKVDPR</sequence>
<evidence type="ECO:0000259" key="5">
    <source>
        <dbReference type="PROSITE" id="PS50208"/>
    </source>
</evidence>
<evidence type="ECO:0000256" key="1">
    <source>
        <dbReference type="ARBA" id="ARBA00010134"/>
    </source>
</evidence>
<dbReference type="InterPro" id="IPR011600">
    <property type="entry name" value="Pept_C14_caspase"/>
</dbReference>
<gene>
    <name evidence="6" type="primary">CASP1_7</name>
    <name evidence="6" type="ORF">g.61732</name>
</gene>
<dbReference type="GO" id="GO:0006915">
    <property type="term" value="P:apoptotic process"/>
    <property type="evidence" value="ECO:0007669"/>
    <property type="project" value="TreeGrafter"/>
</dbReference>
<dbReference type="InterPro" id="IPR002398">
    <property type="entry name" value="Pept_C14"/>
</dbReference>
<dbReference type="GO" id="GO:0004197">
    <property type="term" value="F:cysteine-type endopeptidase activity"/>
    <property type="evidence" value="ECO:0007669"/>
    <property type="project" value="InterPro"/>
</dbReference>
<dbReference type="InterPro" id="IPR015917">
    <property type="entry name" value="Pept_C14A"/>
</dbReference>
<dbReference type="InterPro" id="IPR002138">
    <property type="entry name" value="Pept_C14_p10"/>
</dbReference>
<dbReference type="PRINTS" id="PR00376">
    <property type="entry name" value="IL1BCENZYME"/>
</dbReference>
<name>A0A146LVS6_LYGHE</name>